<gene>
    <name evidence="2" type="ORF">JIN85_11675</name>
</gene>
<organism evidence="2 3">
    <name type="scientific">Luteolibacter pohnpeiensis</name>
    <dbReference type="NCBI Taxonomy" id="454153"/>
    <lineage>
        <taxon>Bacteria</taxon>
        <taxon>Pseudomonadati</taxon>
        <taxon>Verrucomicrobiota</taxon>
        <taxon>Verrucomicrobiia</taxon>
        <taxon>Verrucomicrobiales</taxon>
        <taxon>Verrucomicrobiaceae</taxon>
        <taxon>Luteolibacter</taxon>
    </lineage>
</organism>
<comment type="caution">
    <text evidence="2">The sequence shown here is derived from an EMBL/GenBank/DDBJ whole genome shotgun (WGS) entry which is preliminary data.</text>
</comment>
<dbReference type="PROSITE" id="PS51257">
    <property type="entry name" value="PROKAR_LIPOPROTEIN"/>
    <property type="match status" value="1"/>
</dbReference>
<proteinExistence type="predicted"/>
<keyword evidence="3" id="KW-1185">Reference proteome</keyword>
<dbReference type="RefSeq" id="WP_200270848.1">
    <property type="nucleotide sequence ID" value="NZ_JAENIJ010000017.1"/>
</dbReference>
<evidence type="ECO:0000313" key="2">
    <source>
        <dbReference type="EMBL" id="MBK1883079.1"/>
    </source>
</evidence>
<dbReference type="EMBL" id="JAENIJ010000017">
    <property type="protein sequence ID" value="MBK1883079.1"/>
    <property type="molecule type" value="Genomic_DNA"/>
</dbReference>
<dbReference type="AlphaFoldDB" id="A0A934S8A8"/>
<name>A0A934S8A8_9BACT</name>
<evidence type="ECO:0000313" key="3">
    <source>
        <dbReference type="Proteomes" id="UP000603141"/>
    </source>
</evidence>
<accession>A0A934S8A8</accession>
<keyword evidence="1" id="KW-1133">Transmembrane helix</keyword>
<keyword evidence="1" id="KW-0472">Membrane</keyword>
<keyword evidence="1" id="KW-0812">Transmembrane</keyword>
<evidence type="ECO:0000256" key="1">
    <source>
        <dbReference type="SAM" id="Phobius"/>
    </source>
</evidence>
<dbReference type="Proteomes" id="UP000603141">
    <property type="component" value="Unassembled WGS sequence"/>
</dbReference>
<feature type="transmembrane region" description="Helical" evidence="1">
    <location>
        <begin position="193"/>
        <end position="215"/>
    </location>
</feature>
<reference evidence="2" key="1">
    <citation type="submission" date="2021-01" db="EMBL/GenBank/DDBJ databases">
        <title>Modified the classification status of verrucomicrobia.</title>
        <authorList>
            <person name="Feng X."/>
        </authorList>
    </citation>
    <scope>NUCLEOTIDE SEQUENCE</scope>
    <source>
        <strain evidence="2">KCTC 22041</strain>
    </source>
</reference>
<sequence>MKRWKAWFFGWLMMLVAGISCYGQEAPSWIDQEDLPQPPAFGVLDEAGLYTRNPEGLRRISDLVRGLEQRHGFKIYVVIETVLDSEGNPGERAMKLYRAWLPKGNGLVVVFQRDTKILGFGRDSEVAEDPDFLKQLVPSYETTKILWDEWNGFDRSEAAEVSLENLVQSLVTKYERYFQSLEQPPPKWRAFRLWLMAIGGISVLALAAFALVWLVRRLGIDAPQQFHFPEMEVPERLGAPYGGGMVSSRRFDGGAADDLPR</sequence>
<protein>
    <submittedName>
        <fullName evidence="2">TPM domain-containing protein</fullName>
    </submittedName>
</protein>